<dbReference type="OrthoDB" id="10066352at2759"/>
<feature type="non-terminal residue" evidence="1">
    <location>
        <position position="1"/>
    </location>
</feature>
<reference evidence="1" key="2">
    <citation type="submission" date="2004-02" db="EMBL/GenBank/DDBJ databases">
        <authorList>
            <consortium name="Genoscope"/>
            <consortium name="Whitehead Institute Centre for Genome Research"/>
        </authorList>
    </citation>
    <scope>NUCLEOTIDE SEQUENCE</scope>
</reference>
<gene>
    <name evidence="1" type="ORF">GSTENG00022937001</name>
</gene>
<protein>
    <submittedName>
        <fullName evidence="1">(spotted green pufferfish) hypothetical protein</fullName>
    </submittedName>
</protein>
<reference evidence="1" key="1">
    <citation type="journal article" date="2004" name="Nature">
        <title>Genome duplication in the teleost fish Tetraodon nigroviridis reveals the early vertebrate proto-karyotype.</title>
        <authorList>
            <person name="Jaillon O."/>
            <person name="Aury J.-M."/>
            <person name="Brunet F."/>
            <person name="Petit J.-L."/>
            <person name="Stange-Thomann N."/>
            <person name="Mauceli E."/>
            <person name="Bouneau L."/>
            <person name="Fischer C."/>
            <person name="Ozouf-Costaz C."/>
            <person name="Bernot A."/>
            <person name="Nicaud S."/>
            <person name="Jaffe D."/>
            <person name="Fisher S."/>
            <person name="Lutfalla G."/>
            <person name="Dossat C."/>
            <person name="Segurens B."/>
            <person name="Dasilva C."/>
            <person name="Salanoubat M."/>
            <person name="Levy M."/>
            <person name="Boudet N."/>
            <person name="Castellano S."/>
            <person name="Anthouard V."/>
            <person name="Jubin C."/>
            <person name="Castelli V."/>
            <person name="Katinka M."/>
            <person name="Vacherie B."/>
            <person name="Biemont C."/>
            <person name="Skalli Z."/>
            <person name="Cattolico L."/>
            <person name="Poulain J."/>
            <person name="De Berardinis V."/>
            <person name="Cruaud C."/>
            <person name="Duprat S."/>
            <person name="Brottier P."/>
            <person name="Coutanceau J.-P."/>
            <person name="Gouzy J."/>
            <person name="Parra G."/>
            <person name="Lardier G."/>
            <person name="Chapple C."/>
            <person name="McKernan K.J."/>
            <person name="McEwan P."/>
            <person name="Bosak S."/>
            <person name="Kellis M."/>
            <person name="Volff J.-N."/>
            <person name="Guigo R."/>
            <person name="Zody M.C."/>
            <person name="Mesirov J."/>
            <person name="Lindblad-Toh K."/>
            <person name="Birren B."/>
            <person name="Nusbaum C."/>
            <person name="Kahn D."/>
            <person name="Robinson-Rechavi M."/>
            <person name="Laudet V."/>
            <person name="Schachter V."/>
            <person name="Quetier F."/>
            <person name="Saurin W."/>
            <person name="Scarpelli C."/>
            <person name="Wincker P."/>
            <person name="Lander E.S."/>
            <person name="Weissenbach J."/>
            <person name="Roest Crollius H."/>
        </authorList>
    </citation>
    <scope>NUCLEOTIDE SEQUENCE [LARGE SCALE GENOMIC DNA]</scope>
</reference>
<accession>Q4S779</accession>
<organism evidence="1">
    <name type="scientific">Tetraodon nigroviridis</name>
    <name type="common">Spotted green pufferfish</name>
    <name type="synonym">Chelonodon nigroviridis</name>
    <dbReference type="NCBI Taxonomy" id="99883"/>
    <lineage>
        <taxon>Eukaryota</taxon>
        <taxon>Metazoa</taxon>
        <taxon>Chordata</taxon>
        <taxon>Craniata</taxon>
        <taxon>Vertebrata</taxon>
        <taxon>Euteleostomi</taxon>
        <taxon>Actinopterygii</taxon>
        <taxon>Neopterygii</taxon>
        <taxon>Teleostei</taxon>
        <taxon>Neoteleostei</taxon>
        <taxon>Acanthomorphata</taxon>
        <taxon>Eupercaria</taxon>
        <taxon>Tetraodontiformes</taxon>
        <taxon>Tetradontoidea</taxon>
        <taxon>Tetraodontidae</taxon>
        <taxon>Tetraodon</taxon>
    </lineage>
</organism>
<proteinExistence type="predicted"/>
<evidence type="ECO:0000313" key="1">
    <source>
        <dbReference type="EMBL" id="CAG03503.1"/>
    </source>
</evidence>
<dbReference type="EMBL" id="CAAE01014718">
    <property type="protein sequence ID" value="CAG03503.1"/>
    <property type="molecule type" value="Genomic_DNA"/>
</dbReference>
<sequence>LPVQVVNGIQPVRQENGLSNKGDTAHFEDIIHLNNHDNTTNGGRDKSETMATEAILAFGSEDSFMKKASPMKPQHVAGKTFSKKVMQRVFCDV</sequence>
<comment type="caution">
    <text evidence="1">The sequence shown here is derived from an EMBL/GenBank/DDBJ whole genome shotgun (WGS) entry which is preliminary data.</text>
</comment>
<name>Q4S779_TETNG</name>
<dbReference type="KEGG" id="tng:GSTEN00022937G001"/>
<dbReference type="AlphaFoldDB" id="Q4S779"/>